<gene>
    <name evidence="7" type="ORF">N7Z68_21025</name>
</gene>
<sequence>MIDIHCHILPNVDDGPSHMTESIKMVEQAIQEGITTIIATPHHMNSSYINKKDSILEAVQQLNEEVRTLELDLNILPGQECRIYGELVEDYHKGDILPLAESNKYVFVEFSSNSVPRYAKQLFYDIQMAGLTPIIVHPERNSKIIESPDILYDFVNSGVLTQITASSLTGHFGKKIKKFTEDLVDFNLTHFLASDAHGLSKRPFRMREAFAELEKNFGTDMVYQFHENADLVVNGLHVAVEPPERIKKKKFLGIF</sequence>
<evidence type="ECO:0000313" key="7">
    <source>
        <dbReference type="EMBL" id="MDE5415836.1"/>
    </source>
</evidence>
<dbReference type="Pfam" id="PF19567">
    <property type="entry name" value="CpsB_CapC"/>
    <property type="match status" value="1"/>
</dbReference>
<keyword evidence="8" id="KW-1185">Reference proteome</keyword>
<evidence type="ECO:0000256" key="2">
    <source>
        <dbReference type="ARBA" id="ARBA00022801"/>
    </source>
</evidence>
<dbReference type="SUPFAM" id="SSF89550">
    <property type="entry name" value="PHP domain-like"/>
    <property type="match status" value="1"/>
</dbReference>
<proteinExistence type="inferred from homology"/>
<dbReference type="EC" id="3.1.3.48" evidence="5"/>
<evidence type="ECO:0000313" key="8">
    <source>
        <dbReference type="Proteomes" id="UP001148125"/>
    </source>
</evidence>
<evidence type="ECO:0000256" key="5">
    <source>
        <dbReference type="PIRNR" id="PIRNR016557"/>
    </source>
</evidence>
<keyword evidence="6" id="KW-0175">Coiled coil</keyword>
<keyword evidence="2 5" id="KW-0378">Hydrolase</keyword>
<dbReference type="Gene3D" id="3.20.20.140">
    <property type="entry name" value="Metal-dependent hydrolases"/>
    <property type="match status" value="1"/>
</dbReference>
<evidence type="ECO:0000256" key="4">
    <source>
        <dbReference type="ARBA" id="ARBA00051722"/>
    </source>
</evidence>
<dbReference type="PANTHER" id="PTHR39181:SF1">
    <property type="entry name" value="TYROSINE-PROTEIN PHOSPHATASE YWQE"/>
    <property type="match status" value="1"/>
</dbReference>
<name>A0ABT5VK74_9BACI</name>
<organism evidence="7 8">
    <name type="scientific">Alkalihalobacterium chitinilyticum</name>
    <dbReference type="NCBI Taxonomy" id="2980103"/>
    <lineage>
        <taxon>Bacteria</taxon>
        <taxon>Bacillati</taxon>
        <taxon>Bacillota</taxon>
        <taxon>Bacilli</taxon>
        <taxon>Bacillales</taxon>
        <taxon>Bacillaceae</taxon>
        <taxon>Alkalihalobacterium</taxon>
    </lineage>
</organism>
<dbReference type="EMBL" id="JAOTPO010000021">
    <property type="protein sequence ID" value="MDE5415836.1"/>
    <property type="molecule type" value="Genomic_DNA"/>
</dbReference>
<dbReference type="Proteomes" id="UP001148125">
    <property type="component" value="Unassembled WGS sequence"/>
</dbReference>
<evidence type="ECO:0000256" key="1">
    <source>
        <dbReference type="ARBA" id="ARBA00005750"/>
    </source>
</evidence>
<evidence type="ECO:0000256" key="6">
    <source>
        <dbReference type="SAM" id="Coils"/>
    </source>
</evidence>
<reference evidence="7" key="1">
    <citation type="submission" date="2024-05" db="EMBL/GenBank/DDBJ databases">
        <title>Alkalihalobacillus sp. strain MEB203 novel alkaliphilic bacterium from Lonar Lake, India.</title>
        <authorList>
            <person name="Joshi A."/>
            <person name="Thite S."/>
            <person name="Mengade P."/>
        </authorList>
    </citation>
    <scope>NUCLEOTIDE SEQUENCE</scope>
    <source>
        <strain evidence="7">MEB 203</strain>
    </source>
</reference>
<keyword evidence="3 5" id="KW-0904">Protein phosphatase</keyword>
<dbReference type="InterPro" id="IPR016195">
    <property type="entry name" value="Pol/histidinol_Pase-like"/>
</dbReference>
<comment type="similarity">
    <text evidence="1 5">Belongs to the metallo-dependent hydrolases superfamily. CpsB/CapC family.</text>
</comment>
<comment type="catalytic activity">
    <reaction evidence="4 5">
        <text>O-phospho-L-tyrosyl-[protein] + H2O = L-tyrosyl-[protein] + phosphate</text>
        <dbReference type="Rhea" id="RHEA:10684"/>
        <dbReference type="Rhea" id="RHEA-COMP:10136"/>
        <dbReference type="Rhea" id="RHEA-COMP:20101"/>
        <dbReference type="ChEBI" id="CHEBI:15377"/>
        <dbReference type="ChEBI" id="CHEBI:43474"/>
        <dbReference type="ChEBI" id="CHEBI:46858"/>
        <dbReference type="ChEBI" id="CHEBI:61978"/>
        <dbReference type="EC" id="3.1.3.48"/>
    </reaction>
</comment>
<comment type="caution">
    <text evidence="7">The sequence shown here is derived from an EMBL/GenBank/DDBJ whole genome shotgun (WGS) entry which is preliminary data.</text>
</comment>
<feature type="coiled-coil region" evidence="6">
    <location>
        <begin position="45"/>
        <end position="72"/>
    </location>
</feature>
<dbReference type="PIRSF" id="PIRSF016557">
    <property type="entry name" value="Caps_synth_CpsB"/>
    <property type="match status" value="1"/>
</dbReference>
<dbReference type="InterPro" id="IPR016667">
    <property type="entry name" value="Caps_polysacc_synth_CpsB/CapC"/>
</dbReference>
<dbReference type="RefSeq" id="WP_275120429.1">
    <property type="nucleotide sequence ID" value="NZ_JAOTPO010000021.1"/>
</dbReference>
<protein>
    <recommendedName>
        <fullName evidence="5">Tyrosine-protein phosphatase</fullName>
        <ecNumber evidence="5">3.1.3.48</ecNumber>
    </recommendedName>
</protein>
<dbReference type="PANTHER" id="PTHR39181">
    <property type="entry name" value="TYROSINE-PROTEIN PHOSPHATASE YWQE"/>
    <property type="match status" value="1"/>
</dbReference>
<evidence type="ECO:0000256" key="3">
    <source>
        <dbReference type="ARBA" id="ARBA00022912"/>
    </source>
</evidence>
<accession>A0ABT5VK74</accession>